<evidence type="ECO:0000256" key="1">
    <source>
        <dbReference type="SAM" id="MobiDB-lite"/>
    </source>
</evidence>
<dbReference type="Proteomes" id="UP001060504">
    <property type="component" value="Unassembled WGS sequence"/>
</dbReference>
<reference evidence="2 3" key="1">
    <citation type="submission" date="2021-08" db="EMBL/GenBank/DDBJ databases">
        <title>Draft genome sequence of Mycolicibacterium sp. NGTWS1702 strain.</title>
        <authorList>
            <person name="Matsumoto M."/>
            <person name="Tang B.C.C."/>
            <person name="Machida Y."/>
            <person name="Matoyama H."/>
            <person name="Kishihara T."/>
            <person name="Sato S."/>
            <person name="Kondo I."/>
            <person name="Sano M."/>
            <person name="Kato G."/>
        </authorList>
    </citation>
    <scope>NUCLEOTIDE SEQUENCE [LARGE SCALE GENOMIC DNA]</scope>
    <source>
        <strain evidence="2 3">NGTWSNA01</strain>
    </source>
</reference>
<protein>
    <submittedName>
        <fullName evidence="2">Uncharacterized protein</fullName>
    </submittedName>
</protein>
<evidence type="ECO:0000313" key="3">
    <source>
        <dbReference type="Proteomes" id="UP001060504"/>
    </source>
</evidence>
<dbReference type="EMBL" id="BPRH01001389">
    <property type="protein sequence ID" value="GJF13180.1"/>
    <property type="molecule type" value="Genomic_DNA"/>
</dbReference>
<comment type="caution">
    <text evidence="2">The sequence shown here is derived from an EMBL/GenBank/DDBJ whole genome shotgun (WGS) entry which is preliminary data.</text>
</comment>
<accession>A0ABQ4VD96</accession>
<organism evidence="2 3">
    <name type="scientific">Mycolicibacterium cyprinidarum</name>
    <dbReference type="NCBI Taxonomy" id="2860311"/>
    <lineage>
        <taxon>Bacteria</taxon>
        <taxon>Bacillati</taxon>
        <taxon>Actinomycetota</taxon>
        <taxon>Actinomycetes</taxon>
        <taxon>Mycobacteriales</taxon>
        <taxon>Mycobacteriaceae</taxon>
        <taxon>Mycolicibacterium</taxon>
    </lineage>
</organism>
<sequence length="355" mass="37911">MGLKATLARYAARNPHVLIAEAPGGWQQRAALERRALRRGWHIADNPADADVLAICGRPGPELTKVIGKVWDQLPGPRAGLGLAGSDTDATEVDTVEVDAALKRASAYLADIALQRTDARERRPPDIGSTEVGSSGTDTHDMDMDMDGGMHMDMAPSGIPLAGGGDDRDGLEMDVLQLRLGPVLRHWPAGVVVQCSLQGDLIVDARAWLVDADQTLPPPSRSTRTEAARQCDRLSSLLALAGWPHAATRARRVRDLLLATDEPALDELDALQRTVTRARIFNWSMRGVTDGHTGMLARARALLTDSLPPPTSVTTLADLPERIIGIELATARLVIAGLETLEITDTAAQPGATDG</sequence>
<feature type="region of interest" description="Disordered" evidence="1">
    <location>
        <begin position="120"/>
        <end position="139"/>
    </location>
</feature>
<keyword evidence="3" id="KW-1185">Reference proteome</keyword>
<evidence type="ECO:0000313" key="2">
    <source>
        <dbReference type="EMBL" id="GJF13180.1"/>
    </source>
</evidence>
<proteinExistence type="predicted"/>
<gene>
    <name evidence="2" type="ORF">NGTWS1702_13110</name>
</gene>
<name>A0ABQ4VD96_9MYCO</name>